<organism evidence="1 2">
    <name type="scientific">Lecanicillium saksenae</name>
    <dbReference type="NCBI Taxonomy" id="468837"/>
    <lineage>
        <taxon>Eukaryota</taxon>
        <taxon>Fungi</taxon>
        <taxon>Dikarya</taxon>
        <taxon>Ascomycota</taxon>
        <taxon>Pezizomycotina</taxon>
        <taxon>Sordariomycetes</taxon>
        <taxon>Hypocreomycetidae</taxon>
        <taxon>Hypocreales</taxon>
        <taxon>Cordycipitaceae</taxon>
        <taxon>Lecanicillium</taxon>
    </lineage>
</organism>
<protein>
    <submittedName>
        <fullName evidence="1">Uncharacterized protein</fullName>
    </submittedName>
</protein>
<dbReference type="Proteomes" id="UP001148737">
    <property type="component" value="Unassembled WGS sequence"/>
</dbReference>
<proteinExistence type="predicted"/>
<dbReference type="EMBL" id="JANAKD010000233">
    <property type="protein sequence ID" value="KAJ3495947.1"/>
    <property type="molecule type" value="Genomic_DNA"/>
</dbReference>
<name>A0ACC1QZ90_9HYPO</name>
<sequence length="623" mass="71504">MDHLRPGLGLNLAYMPAIGSGYFPICAEFGYADGRKATTLLIRELCMLHVIERITDVPDWWHKVHKATAVQQWKQQALTFNWELFHIRADFTPRMFDTCLEELRKKAVLYNATHFTPVLDGNFCVIKYDRSWRVGGKGGACGLRLAVMAAGQRLEKDPIVQASWHHEGHHAIVRRLVDPSLWPLCYGQTRIVQVGDVIHRDNCLEYRCLGDELPRPDIFTVKMDRYALRSKNPEDLLSLNHQYLPMEVNISENGHATIESYINNVHPLEHAEFYNTIEHCITEWLPAWDITYRWHGEFEFQRLKSNNVERRCITPDICGNSCKAWNRPLDDSEEKRDISDVDDPFGNYNPFTGIYDSYEDTPRGKFDERWFNETHPIVSPDSFLDSDAKSATAETDYRFRLQKENIRQSGYFNGASGIQVIVELINIQLSPHQPLFEGGPWQTEALLNEHVCSTALFFYDDENVTQSRLSFRAISDKASAPPLCFWPGEDWRAIGRTYNIGKNWWGWAQEIGSVSVTQGRVVVFPNILQHKMEPFSLANSHASGHRKVLALHLVDPAIPIISTANVAPQQRHWWPESTPSDYISGLMDIEDAMRIRQELLDERSIGQRYDTAGLGPTLIQFSS</sequence>
<evidence type="ECO:0000313" key="2">
    <source>
        <dbReference type="Proteomes" id="UP001148737"/>
    </source>
</evidence>
<keyword evidence="2" id="KW-1185">Reference proteome</keyword>
<accession>A0ACC1QZ90</accession>
<gene>
    <name evidence="1" type="ORF">NLG97_g3020</name>
</gene>
<comment type="caution">
    <text evidence="1">The sequence shown here is derived from an EMBL/GenBank/DDBJ whole genome shotgun (WGS) entry which is preliminary data.</text>
</comment>
<reference evidence="1" key="1">
    <citation type="submission" date="2022-07" db="EMBL/GenBank/DDBJ databases">
        <title>Genome Sequence of Lecanicillium saksenae.</title>
        <authorList>
            <person name="Buettner E."/>
        </authorList>
    </citation>
    <scope>NUCLEOTIDE SEQUENCE</scope>
    <source>
        <strain evidence="1">VT-O1</strain>
    </source>
</reference>
<evidence type="ECO:0000313" key="1">
    <source>
        <dbReference type="EMBL" id="KAJ3495947.1"/>
    </source>
</evidence>